<dbReference type="EC" id="2.3.-.-" evidence="8"/>
<evidence type="ECO:0000256" key="6">
    <source>
        <dbReference type="ARBA" id="ARBA00022989"/>
    </source>
</evidence>
<dbReference type="GO" id="GO:0032216">
    <property type="term" value="F:glucosaminyl-phosphatidylinositol O-acyltransferase activity"/>
    <property type="evidence" value="ECO:0007669"/>
    <property type="project" value="TreeGrafter"/>
</dbReference>
<feature type="transmembrane region" description="Helical" evidence="8">
    <location>
        <begin position="247"/>
        <end position="265"/>
    </location>
</feature>
<keyword evidence="11" id="KW-1185">Reference proteome</keyword>
<dbReference type="GO" id="GO:0072659">
    <property type="term" value="P:protein localization to plasma membrane"/>
    <property type="evidence" value="ECO:0007669"/>
    <property type="project" value="TreeGrafter"/>
</dbReference>
<comment type="similarity">
    <text evidence="3 8">Belongs to the PIGW family.</text>
</comment>
<feature type="compositionally biased region" description="Basic and acidic residues" evidence="9">
    <location>
        <begin position="111"/>
        <end position="124"/>
    </location>
</feature>
<comment type="subcellular location">
    <subcellularLocation>
        <location evidence="8">Endoplasmic reticulum membrane</location>
        <topology evidence="8">Multi-pass membrane protein</topology>
    </subcellularLocation>
    <subcellularLocation>
        <location evidence="1">Membrane</location>
        <topology evidence="1">Multi-pass membrane protein</topology>
    </subcellularLocation>
</comment>
<feature type="transmembrane region" description="Helical" evidence="8">
    <location>
        <begin position="209"/>
        <end position="227"/>
    </location>
</feature>
<reference evidence="10" key="1">
    <citation type="submission" date="2020-04" db="EMBL/GenBank/DDBJ databases">
        <title>Analysis of mating type loci in Filobasidium floriforme.</title>
        <authorList>
            <person name="Nowrousian M."/>
        </authorList>
    </citation>
    <scope>NUCLEOTIDE SEQUENCE</scope>
    <source>
        <strain evidence="10">CBS 6242</strain>
    </source>
</reference>
<evidence type="ECO:0000313" key="10">
    <source>
        <dbReference type="EMBL" id="KAG7528657.1"/>
    </source>
</evidence>
<comment type="pathway">
    <text evidence="2 8">Glycolipid biosynthesis; glycosylphosphatidylinositol-anchor biosynthesis.</text>
</comment>
<feature type="transmembrane region" description="Helical" evidence="8">
    <location>
        <begin position="314"/>
        <end position="331"/>
    </location>
</feature>
<keyword evidence="6 8" id="KW-1133">Transmembrane helix</keyword>
<proteinExistence type="inferred from homology"/>
<dbReference type="EMBL" id="JABELV010000173">
    <property type="protein sequence ID" value="KAG7528657.1"/>
    <property type="molecule type" value="Genomic_DNA"/>
</dbReference>
<dbReference type="AlphaFoldDB" id="A0A8K0JLC7"/>
<evidence type="ECO:0000256" key="1">
    <source>
        <dbReference type="ARBA" id="ARBA00004141"/>
    </source>
</evidence>
<feature type="transmembrane region" description="Helical" evidence="8">
    <location>
        <begin position="547"/>
        <end position="565"/>
    </location>
</feature>
<keyword evidence="7 8" id="KW-0472">Membrane</keyword>
<keyword evidence="4 8" id="KW-0337">GPI-anchor biosynthesis</keyword>
<keyword evidence="8" id="KW-0808">Transferase</keyword>
<feature type="transmembrane region" description="Helical" evidence="8">
    <location>
        <begin position="474"/>
        <end position="499"/>
    </location>
</feature>
<feature type="transmembrane region" description="Helical" evidence="8">
    <location>
        <begin position="440"/>
        <end position="462"/>
    </location>
</feature>
<feature type="transmembrane region" description="Helical" evidence="8">
    <location>
        <begin position="520"/>
        <end position="541"/>
    </location>
</feature>
<feature type="compositionally biased region" description="Low complexity" evidence="9">
    <location>
        <begin position="184"/>
        <end position="198"/>
    </location>
</feature>
<protein>
    <recommendedName>
        <fullName evidence="8">GPI-anchored wall transfer protein</fullName>
        <ecNumber evidence="8">2.3.-.-</ecNumber>
    </recommendedName>
</protein>
<dbReference type="GO" id="GO:0006506">
    <property type="term" value="P:GPI anchor biosynthetic process"/>
    <property type="evidence" value="ECO:0007669"/>
    <property type="project" value="UniProtKB-UniPathway"/>
</dbReference>
<feature type="compositionally biased region" description="Low complexity" evidence="9">
    <location>
        <begin position="125"/>
        <end position="137"/>
    </location>
</feature>
<feature type="region of interest" description="Disordered" evidence="9">
    <location>
        <begin position="99"/>
        <end position="202"/>
    </location>
</feature>
<dbReference type="Pfam" id="PF06423">
    <property type="entry name" value="GWT1"/>
    <property type="match status" value="2"/>
</dbReference>
<evidence type="ECO:0000256" key="2">
    <source>
        <dbReference type="ARBA" id="ARBA00004687"/>
    </source>
</evidence>
<accession>A0A8K0JLC7</accession>
<keyword evidence="5 8" id="KW-0812">Transmembrane</keyword>
<dbReference type="GO" id="GO:0005789">
    <property type="term" value="C:endoplasmic reticulum membrane"/>
    <property type="evidence" value="ECO:0007669"/>
    <property type="project" value="UniProtKB-SubCell"/>
</dbReference>
<evidence type="ECO:0000256" key="3">
    <source>
        <dbReference type="ARBA" id="ARBA00007559"/>
    </source>
</evidence>
<keyword evidence="8" id="KW-0012">Acyltransferase</keyword>
<feature type="transmembrane region" description="Helical" evidence="8">
    <location>
        <begin position="20"/>
        <end position="37"/>
    </location>
</feature>
<sequence length="572" mass="63342">MDYKSAKEAFVADNPGTSIWTVNAVSLVGLTSYYLYAAQAQATSRISPWIDFITSILPLLLGQTVFSSHPITFNIALVVISTITWKLLSRKTEPVLGHESANLHTPSSVISEKKPTRTKSDKSDLIPGLRPPRLGLPQRRRSPSLTPESDTHTIKINSPSPTSNTFPLNTSQDLTSTPRSDLDPATTSTSTSTEASPPTRFPPQPFLSVYRAQMMLMTIIAILAVDFPVFPREFGKCEDWGTSLMDIGVGSFVFSLGLTSAAPFLRPDSPSTTVLSTVLSGLRKSIPVWILGVVRVLMVKGVEYPEHMTEYGVHWNFFFTLGSMPLFGGMFGTLRRWVRFRDMGLAVMVVHLLGLWVGLQDWVMGPDRTGLIGLNKEGIVSLPGYIAIYLLGIDIGHYILPPDPYFAFPEKPYVKEEEDVPDYDSRGVEKGKAERRKEELGMILGSYAIIWWSLLAVVWLFGGRVSRRLANPSYVIWTAAFNTTFLAGYLFVELIVFGAENKRQRRVVPPLMAAFNKNGLVLFLAANLLTGLINVSMKTMYASDPTALVVLSGYLVVLSGVAWVIRHKRLMI</sequence>
<feature type="transmembrane region" description="Helical" evidence="8">
    <location>
        <begin position="343"/>
        <end position="359"/>
    </location>
</feature>
<dbReference type="PANTHER" id="PTHR20661">
    <property type="entry name" value="PHOSPHATIDYLINOSITOL-GLYCAN BIOSYNTHESIS CLASS W PROTEIN"/>
    <property type="match status" value="1"/>
</dbReference>
<name>A0A8K0JLC7_9TREE</name>
<dbReference type="UniPathway" id="UPA00196"/>
<dbReference type="InterPro" id="IPR009447">
    <property type="entry name" value="PIGW/GWT1"/>
</dbReference>
<dbReference type="Proteomes" id="UP000812966">
    <property type="component" value="Unassembled WGS sequence"/>
</dbReference>
<evidence type="ECO:0000256" key="9">
    <source>
        <dbReference type="SAM" id="MobiDB-lite"/>
    </source>
</evidence>
<comment type="function">
    <text evidence="8">A acetyltransferase, which acetylates the inositol ring of phosphatidylinositol during biosynthesis of GPI-anchor.</text>
</comment>
<feature type="transmembrane region" description="Helical" evidence="8">
    <location>
        <begin position="379"/>
        <end position="400"/>
    </location>
</feature>
<evidence type="ECO:0000256" key="8">
    <source>
        <dbReference type="RuleBase" id="RU280819"/>
    </source>
</evidence>
<dbReference type="PANTHER" id="PTHR20661:SF0">
    <property type="entry name" value="PHOSPHATIDYLINOSITOL-GLYCAN BIOSYNTHESIS CLASS W PROTEIN"/>
    <property type="match status" value="1"/>
</dbReference>
<evidence type="ECO:0000313" key="11">
    <source>
        <dbReference type="Proteomes" id="UP000812966"/>
    </source>
</evidence>
<comment type="caution">
    <text evidence="10">The sequence shown here is derived from an EMBL/GenBank/DDBJ whole genome shotgun (WGS) entry which is preliminary data.</text>
</comment>
<evidence type="ECO:0000256" key="5">
    <source>
        <dbReference type="ARBA" id="ARBA00022692"/>
    </source>
</evidence>
<feature type="transmembrane region" description="Helical" evidence="8">
    <location>
        <begin position="286"/>
        <end position="302"/>
    </location>
</feature>
<evidence type="ECO:0000256" key="7">
    <source>
        <dbReference type="ARBA" id="ARBA00023136"/>
    </source>
</evidence>
<feature type="compositionally biased region" description="Polar residues" evidence="9">
    <location>
        <begin position="154"/>
        <end position="179"/>
    </location>
</feature>
<gene>
    <name evidence="10" type="ORF">FFLO_06021</name>
</gene>
<keyword evidence="8" id="KW-0256">Endoplasmic reticulum</keyword>
<organism evidence="10 11">
    <name type="scientific">Filobasidium floriforme</name>
    <dbReference type="NCBI Taxonomy" id="5210"/>
    <lineage>
        <taxon>Eukaryota</taxon>
        <taxon>Fungi</taxon>
        <taxon>Dikarya</taxon>
        <taxon>Basidiomycota</taxon>
        <taxon>Agaricomycotina</taxon>
        <taxon>Tremellomycetes</taxon>
        <taxon>Filobasidiales</taxon>
        <taxon>Filobasidiaceae</taxon>
        <taxon>Filobasidium</taxon>
    </lineage>
</organism>
<evidence type="ECO:0000256" key="4">
    <source>
        <dbReference type="ARBA" id="ARBA00022502"/>
    </source>
</evidence>